<dbReference type="SFLD" id="SFLDS00029">
    <property type="entry name" value="Radical_SAM"/>
    <property type="match status" value="1"/>
</dbReference>
<dbReference type="PANTHER" id="PTHR32331:SF0">
    <property type="entry name" value="UPF0313 PROTEIN YGIQ"/>
    <property type="match status" value="1"/>
</dbReference>
<dbReference type="SUPFAM" id="SSF102114">
    <property type="entry name" value="Radical SAM enzymes"/>
    <property type="match status" value="1"/>
</dbReference>
<dbReference type="InterPro" id="IPR058240">
    <property type="entry name" value="rSAM_sf"/>
</dbReference>
<keyword evidence="2 6" id="KW-0949">S-adenosyl-L-methionine</keyword>
<keyword evidence="3 6" id="KW-0479">Metal-binding</keyword>
<evidence type="ECO:0000256" key="3">
    <source>
        <dbReference type="ARBA" id="ARBA00022723"/>
    </source>
</evidence>
<comment type="similarity">
    <text evidence="6">Belongs to the UPF0313 family.</text>
</comment>
<keyword evidence="1 6" id="KW-0004">4Fe-4S</keyword>
<protein>
    <submittedName>
        <fullName evidence="9">YgiQ family radical SAM protein</fullName>
    </submittedName>
</protein>
<evidence type="ECO:0000256" key="7">
    <source>
        <dbReference type="SAM" id="MobiDB-lite"/>
    </source>
</evidence>
<dbReference type="SFLD" id="SFLDG01069">
    <property type="entry name" value="UPF0313"/>
    <property type="match status" value="1"/>
</dbReference>
<feature type="binding site" evidence="6">
    <location>
        <position position="329"/>
    </location>
    <ligand>
        <name>[4Fe-4S] cluster</name>
        <dbReference type="ChEBI" id="CHEBI:49883"/>
        <note>4Fe-4S-S-AdoMet</note>
    </ligand>
</feature>
<keyword evidence="10" id="KW-1185">Reference proteome</keyword>
<evidence type="ECO:0000256" key="4">
    <source>
        <dbReference type="ARBA" id="ARBA00023004"/>
    </source>
</evidence>
<gene>
    <name evidence="9" type="ORF">E4633_19530</name>
</gene>
<dbReference type="AlphaFoldDB" id="A0A4S1C9N7"/>
<keyword evidence="5 6" id="KW-0411">Iron-sulfur</keyword>
<feature type="binding site" evidence="6">
    <location>
        <position position="325"/>
    </location>
    <ligand>
        <name>[4Fe-4S] cluster</name>
        <dbReference type="ChEBI" id="CHEBI:49883"/>
        <note>4Fe-4S-S-AdoMet</note>
    </ligand>
</feature>
<sequence length="611" mass="67914">MKQARPAKKQSPQHPSKKSPAQFLPITSAEARARGWNELDVIFVSGDAYVDHPSFGVPLLARLLEARGLRVGIIPQPDWRSKEPFMALGRPRLFFAVAAGAMDSMVAHYTPARKLRRDDAYTPGNRHGARPNRATIIYTSRLKEAYRDTPVVIGGIEASLRRFAHYDFWEDKVRRSALFDAKADLLIYGMGENPLLELVERLQKGEPFASIRDIRGTACAASAIPETAGEVVELPSYEKVTADKAAYGESFRLLSREQNPGCAKVVIQQHATRYLVCNPPAWPLSGADLDAIYALPFVKAPHPSYKEAIPAYEQIRNSITTHRGCFGGCAFCAITHHQGKTIQSRSEQGVLNELEQLASLPWFRGSVSDLGGPTANMFGLSCGDKEAGDKCRRDSCLFPKICKNLVTDDAASSRLLAKARRVSGVKHVAVSSGVRYDLMERQPRYLRELVSQHVSGLLKVAPEHLTDRVTSVMRKPGHDCFERFRDAFQKESAKAGKRQYIVPYFISGHPGCTLSDMVDLALMLKRWGMRVEQVQDFTPTPGTLSTCIYHTGIDPFTGEKVYVARSDREKGLQKALLLYHVPEERKNCLAALRECGREDAAAELFGGNNRR</sequence>
<dbReference type="GO" id="GO:0005506">
    <property type="term" value="F:iron ion binding"/>
    <property type="evidence" value="ECO:0007669"/>
    <property type="project" value="UniProtKB-UniRule"/>
</dbReference>
<keyword evidence="4 6" id="KW-0408">Iron</keyword>
<dbReference type="Pfam" id="PF11842">
    <property type="entry name" value="DUF3362"/>
    <property type="match status" value="1"/>
</dbReference>
<dbReference type="PANTHER" id="PTHR32331">
    <property type="entry name" value="UPF0313 PROTEIN YGIQ"/>
    <property type="match status" value="1"/>
</dbReference>
<comment type="caution">
    <text evidence="9">The sequence shown here is derived from an EMBL/GenBank/DDBJ whole genome shotgun (WGS) entry which is preliminary data.</text>
</comment>
<reference evidence="9 10" key="1">
    <citation type="submission" date="2019-04" db="EMBL/GenBank/DDBJ databases">
        <title>Geobacter oryzae sp. nov., ferric-reducing bacteria isolated from paddy soil.</title>
        <authorList>
            <person name="Xu Z."/>
            <person name="Masuda Y."/>
            <person name="Itoh H."/>
            <person name="Senoo K."/>
        </authorList>
    </citation>
    <scope>NUCLEOTIDE SEQUENCE [LARGE SCALE GENOMIC DNA]</scope>
    <source>
        <strain evidence="9 10">Red111</strain>
    </source>
</reference>
<dbReference type="NCBIfam" id="TIGR03904">
    <property type="entry name" value="SAM_YgiQ"/>
    <property type="match status" value="1"/>
</dbReference>
<dbReference type="GO" id="GO:0003824">
    <property type="term" value="F:catalytic activity"/>
    <property type="evidence" value="ECO:0007669"/>
    <property type="project" value="InterPro"/>
</dbReference>
<dbReference type="Gene3D" id="3.80.30.20">
    <property type="entry name" value="tm_1862 like domain"/>
    <property type="match status" value="1"/>
</dbReference>
<evidence type="ECO:0000256" key="6">
    <source>
        <dbReference type="HAMAP-Rule" id="MF_01251"/>
    </source>
</evidence>
<name>A0A4S1C9N7_9BACT</name>
<dbReference type="Pfam" id="PF08497">
    <property type="entry name" value="Radical_SAM_N"/>
    <property type="match status" value="1"/>
</dbReference>
<dbReference type="HAMAP" id="MF_01251">
    <property type="entry name" value="UPF0313"/>
    <property type="match status" value="1"/>
</dbReference>
<evidence type="ECO:0000256" key="5">
    <source>
        <dbReference type="ARBA" id="ARBA00023014"/>
    </source>
</evidence>
<feature type="binding site" evidence="6">
    <location>
        <position position="332"/>
    </location>
    <ligand>
        <name>[4Fe-4S] cluster</name>
        <dbReference type="ChEBI" id="CHEBI:49883"/>
        <note>4Fe-4S-S-AdoMet</note>
    </ligand>
</feature>
<dbReference type="InterPro" id="IPR020612">
    <property type="entry name" value="Methylthiotransferase_CS"/>
</dbReference>
<dbReference type="InterPro" id="IPR023404">
    <property type="entry name" value="rSAM_horseshoe"/>
</dbReference>
<comment type="cofactor">
    <cofactor evidence="6">
        <name>[4Fe-4S] cluster</name>
        <dbReference type="ChEBI" id="CHEBI:49883"/>
    </cofactor>
    <text evidence="6">Binds 1 [4Fe-4S] cluster. The cluster is coordinated with 3 cysteines and an exchangeable S-adenosyl-L-methionine.</text>
</comment>
<dbReference type="InterPro" id="IPR022946">
    <property type="entry name" value="UPF0313"/>
</dbReference>
<dbReference type="Proteomes" id="UP000306416">
    <property type="component" value="Unassembled WGS sequence"/>
</dbReference>
<evidence type="ECO:0000313" key="10">
    <source>
        <dbReference type="Proteomes" id="UP000306416"/>
    </source>
</evidence>
<accession>A0A4S1C9N7</accession>
<dbReference type="SFLD" id="SFLDG01082">
    <property type="entry name" value="B12-binding_domain_containing"/>
    <property type="match status" value="1"/>
</dbReference>
<feature type="region of interest" description="Disordered" evidence="7">
    <location>
        <begin position="1"/>
        <end position="23"/>
    </location>
</feature>
<dbReference type="PROSITE" id="PS01278">
    <property type="entry name" value="MTTASE_RADICAL"/>
    <property type="match status" value="1"/>
</dbReference>
<dbReference type="InterPro" id="IPR007197">
    <property type="entry name" value="rSAM"/>
</dbReference>
<dbReference type="InterPro" id="IPR024560">
    <property type="entry name" value="UPF0313_C"/>
</dbReference>
<feature type="domain" description="Radical SAM core" evidence="8">
    <location>
        <begin position="311"/>
        <end position="580"/>
    </location>
</feature>
<proteinExistence type="inferred from homology"/>
<dbReference type="InterPro" id="IPR013704">
    <property type="entry name" value="UPF0313_N"/>
</dbReference>
<dbReference type="InterPro" id="IPR006638">
    <property type="entry name" value="Elp3/MiaA/NifB-like_rSAM"/>
</dbReference>
<evidence type="ECO:0000256" key="2">
    <source>
        <dbReference type="ARBA" id="ARBA00022691"/>
    </source>
</evidence>
<dbReference type="PROSITE" id="PS51918">
    <property type="entry name" value="RADICAL_SAM"/>
    <property type="match status" value="1"/>
</dbReference>
<evidence type="ECO:0000256" key="1">
    <source>
        <dbReference type="ARBA" id="ARBA00022485"/>
    </source>
</evidence>
<evidence type="ECO:0000259" key="8">
    <source>
        <dbReference type="PROSITE" id="PS51918"/>
    </source>
</evidence>
<evidence type="ECO:0000313" key="9">
    <source>
        <dbReference type="EMBL" id="TGU69997.1"/>
    </source>
</evidence>
<feature type="compositionally biased region" description="Low complexity" evidence="7">
    <location>
        <begin position="9"/>
        <end position="22"/>
    </location>
</feature>
<dbReference type="GO" id="GO:0051539">
    <property type="term" value="F:4 iron, 4 sulfur cluster binding"/>
    <property type="evidence" value="ECO:0007669"/>
    <property type="project" value="UniProtKB-KW"/>
</dbReference>
<dbReference type="RefSeq" id="WP_135872893.1">
    <property type="nucleotide sequence ID" value="NZ_SRSC01000006.1"/>
</dbReference>
<dbReference type="SMART" id="SM00729">
    <property type="entry name" value="Elp3"/>
    <property type="match status" value="1"/>
</dbReference>
<dbReference type="EMBL" id="SRSC01000006">
    <property type="protein sequence ID" value="TGU69997.1"/>
    <property type="molecule type" value="Genomic_DNA"/>
</dbReference>
<organism evidence="9 10">
    <name type="scientific">Geomonas terrae</name>
    <dbReference type="NCBI Taxonomy" id="2562681"/>
    <lineage>
        <taxon>Bacteria</taxon>
        <taxon>Pseudomonadati</taxon>
        <taxon>Thermodesulfobacteriota</taxon>
        <taxon>Desulfuromonadia</taxon>
        <taxon>Geobacterales</taxon>
        <taxon>Geobacteraceae</taxon>
        <taxon>Geomonas</taxon>
    </lineage>
</organism>